<protein>
    <submittedName>
        <fullName evidence="1">Uncharacterized protein</fullName>
    </submittedName>
</protein>
<accession>A0A975BLK6</accession>
<keyword evidence="2" id="KW-1185">Reference proteome</keyword>
<gene>
    <name evidence="1" type="ORF">dnm_040030</name>
</gene>
<name>A0A975BLK6_9BACT</name>
<dbReference type="AlphaFoldDB" id="A0A975BLK6"/>
<organism evidence="1 2">
    <name type="scientific">Desulfonema magnum</name>
    <dbReference type="NCBI Taxonomy" id="45655"/>
    <lineage>
        <taxon>Bacteria</taxon>
        <taxon>Pseudomonadati</taxon>
        <taxon>Thermodesulfobacteriota</taxon>
        <taxon>Desulfobacteria</taxon>
        <taxon>Desulfobacterales</taxon>
        <taxon>Desulfococcaceae</taxon>
        <taxon>Desulfonema</taxon>
    </lineage>
</organism>
<proteinExistence type="predicted"/>
<dbReference type="Proteomes" id="UP000663722">
    <property type="component" value="Chromosome"/>
</dbReference>
<reference evidence="1" key="1">
    <citation type="journal article" date="2021" name="Microb. Physiol.">
        <title>Proteogenomic Insights into the Physiology of Marine, Sulfate-Reducing, Filamentous Desulfonema limicola and Desulfonema magnum.</title>
        <authorList>
            <person name="Schnaars V."/>
            <person name="Wohlbrand L."/>
            <person name="Scheve S."/>
            <person name="Hinrichs C."/>
            <person name="Reinhardt R."/>
            <person name="Rabus R."/>
        </authorList>
    </citation>
    <scope>NUCLEOTIDE SEQUENCE</scope>
    <source>
        <strain evidence="1">4be13</strain>
    </source>
</reference>
<evidence type="ECO:0000313" key="2">
    <source>
        <dbReference type="Proteomes" id="UP000663722"/>
    </source>
</evidence>
<sequence length="40" mass="4589">MYGVDNNLIVILFSFNKIQYRPNNKGFLPYVLTPGGGNKW</sequence>
<dbReference type="EMBL" id="CP061800">
    <property type="protein sequence ID" value="QTA87964.1"/>
    <property type="molecule type" value="Genomic_DNA"/>
</dbReference>
<dbReference type="KEGG" id="dmm:dnm_040030"/>
<evidence type="ECO:0000313" key="1">
    <source>
        <dbReference type="EMBL" id="QTA87964.1"/>
    </source>
</evidence>